<protein>
    <recommendedName>
        <fullName evidence="8">Uracil-DNA glycosylase-like domain-containing protein</fullName>
    </recommendedName>
</protein>
<dbReference type="Gene3D" id="3.40.470.10">
    <property type="entry name" value="Uracil-DNA glycosylase-like domain"/>
    <property type="match status" value="1"/>
</dbReference>
<evidence type="ECO:0000256" key="5">
    <source>
        <dbReference type="ARBA" id="ARBA00023004"/>
    </source>
</evidence>
<dbReference type="InterPro" id="IPR036895">
    <property type="entry name" value="Uracil-DNA_glycosylase-like_sf"/>
</dbReference>
<dbReference type="GO" id="GO:0006281">
    <property type="term" value="P:DNA repair"/>
    <property type="evidence" value="ECO:0007669"/>
    <property type="project" value="UniProtKB-KW"/>
</dbReference>
<dbReference type="PANTHER" id="PTHR33693">
    <property type="entry name" value="TYPE-5 URACIL-DNA GLYCOSYLASE"/>
    <property type="match status" value="1"/>
</dbReference>
<evidence type="ECO:0000256" key="4">
    <source>
        <dbReference type="ARBA" id="ARBA00022801"/>
    </source>
</evidence>
<feature type="domain" description="Uracil-DNA glycosylase-like" evidence="8">
    <location>
        <begin position="1"/>
        <end position="108"/>
    </location>
</feature>
<dbReference type="RefSeq" id="WP_066671829.1">
    <property type="nucleotide sequence ID" value="NZ_LYVF01000199.1"/>
</dbReference>
<evidence type="ECO:0000256" key="3">
    <source>
        <dbReference type="ARBA" id="ARBA00022763"/>
    </source>
</evidence>
<sequence length="121" mass="13723">MLDEVLTGAGIKRQDIYITSVVKCRPPKNRMPHRAEITACSPYLAEQLREIGPRVVVCLGLLAARHFLGPEVKISRVRGRWFEQDGIKILPTFHPAAIFRGRDKLPLLEQDMESAARETFN</sequence>
<keyword evidence="1" id="KW-0004">4Fe-4S</keyword>
<evidence type="ECO:0000313" key="10">
    <source>
        <dbReference type="Proteomes" id="UP000078532"/>
    </source>
</evidence>
<name>A0A1B7LAG0_9FIRM</name>
<evidence type="ECO:0000256" key="6">
    <source>
        <dbReference type="ARBA" id="ARBA00023014"/>
    </source>
</evidence>
<dbReference type="EMBL" id="LYVF01000199">
    <property type="protein sequence ID" value="OAT79322.1"/>
    <property type="molecule type" value="Genomic_DNA"/>
</dbReference>
<dbReference type="OrthoDB" id="5290748at2"/>
<evidence type="ECO:0000256" key="2">
    <source>
        <dbReference type="ARBA" id="ARBA00022723"/>
    </source>
</evidence>
<keyword evidence="7" id="KW-0234">DNA repair</keyword>
<organism evidence="9 10">
    <name type="scientific">Desulfotomaculum copahuensis</name>
    <dbReference type="NCBI Taxonomy" id="1838280"/>
    <lineage>
        <taxon>Bacteria</taxon>
        <taxon>Bacillati</taxon>
        <taxon>Bacillota</taxon>
        <taxon>Clostridia</taxon>
        <taxon>Eubacteriales</taxon>
        <taxon>Desulfotomaculaceae</taxon>
        <taxon>Desulfotomaculum</taxon>
    </lineage>
</organism>
<keyword evidence="5" id="KW-0408">Iron</keyword>
<dbReference type="PANTHER" id="PTHR33693:SF9">
    <property type="entry name" value="TYPE-4 URACIL-DNA GLYCOSYLASE"/>
    <property type="match status" value="1"/>
</dbReference>
<evidence type="ECO:0000259" key="8">
    <source>
        <dbReference type="Pfam" id="PF03167"/>
    </source>
</evidence>
<keyword evidence="3" id="KW-0227">DNA damage</keyword>
<gene>
    <name evidence="9" type="ORF">A6M21_16125</name>
</gene>
<dbReference type="STRING" id="1838280.A6M21_16125"/>
<keyword evidence="2" id="KW-0479">Metal-binding</keyword>
<dbReference type="SUPFAM" id="SSF52141">
    <property type="entry name" value="Uracil-DNA glycosylase-like"/>
    <property type="match status" value="1"/>
</dbReference>
<dbReference type="InterPro" id="IPR005122">
    <property type="entry name" value="Uracil-DNA_glycosylase-like"/>
</dbReference>
<dbReference type="CDD" id="cd10030">
    <property type="entry name" value="UDG-F4_TTUDGA_SPO1dp_like"/>
    <property type="match status" value="1"/>
</dbReference>
<evidence type="ECO:0000313" key="9">
    <source>
        <dbReference type="EMBL" id="OAT79322.1"/>
    </source>
</evidence>
<accession>A0A1B7LAG0</accession>
<proteinExistence type="predicted"/>
<dbReference type="AlphaFoldDB" id="A0A1B7LAG0"/>
<comment type="caution">
    <text evidence="9">The sequence shown here is derived from an EMBL/GenBank/DDBJ whole genome shotgun (WGS) entry which is preliminary data.</text>
</comment>
<dbReference type="GO" id="GO:0097506">
    <property type="term" value="F:deaminated base DNA N-glycosylase activity"/>
    <property type="evidence" value="ECO:0007669"/>
    <property type="project" value="UniProtKB-ARBA"/>
</dbReference>
<keyword evidence="6" id="KW-0411">Iron-sulfur</keyword>
<reference evidence="9 10" key="1">
    <citation type="submission" date="2016-04" db="EMBL/GenBank/DDBJ databases">
        <authorList>
            <person name="Evans L.H."/>
            <person name="Alamgir A."/>
            <person name="Owens N."/>
            <person name="Weber N.D."/>
            <person name="Virtaneva K."/>
            <person name="Barbian K."/>
            <person name="Babar A."/>
            <person name="Rosenke K."/>
        </authorList>
    </citation>
    <scope>NUCLEOTIDE SEQUENCE [LARGE SCALE GENOMIC DNA]</scope>
    <source>
        <strain evidence="9 10">LMa1</strain>
    </source>
</reference>
<keyword evidence="10" id="KW-1185">Reference proteome</keyword>
<dbReference type="Proteomes" id="UP000078532">
    <property type="component" value="Unassembled WGS sequence"/>
</dbReference>
<dbReference type="GO" id="GO:0051539">
    <property type="term" value="F:4 iron, 4 sulfur cluster binding"/>
    <property type="evidence" value="ECO:0007669"/>
    <property type="project" value="UniProtKB-KW"/>
</dbReference>
<evidence type="ECO:0000256" key="7">
    <source>
        <dbReference type="ARBA" id="ARBA00023204"/>
    </source>
</evidence>
<evidence type="ECO:0000256" key="1">
    <source>
        <dbReference type="ARBA" id="ARBA00022485"/>
    </source>
</evidence>
<dbReference type="GO" id="GO:0046872">
    <property type="term" value="F:metal ion binding"/>
    <property type="evidence" value="ECO:0007669"/>
    <property type="project" value="UniProtKB-KW"/>
</dbReference>
<keyword evidence="4" id="KW-0378">Hydrolase</keyword>
<dbReference type="InterPro" id="IPR051536">
    <property type="entry name" value="UDG_Type-4/5"/>
</dbReference>
<dbReference type="Pfam" id="PF03167">
    <property type="entry name" value="UDG"/>
    <property type="match status" value="1"/>
</dbReference>